<proteinExistence type="predicted"/>
<organism evidence="1 2">
    <name type="scientific">Polaribacter filamentus</name>
    <dbReference type="NCBI Taxonomy" id="53483"/>
    <lineage>
        <taxon>Bacteria</taxon>
        <taxon>Pseudomonadati</taxon>
        <taxon>Bacteroidota</taxon>
        <taxon>Flavobacteriia</taxon>
        <taxon>Flavobacteriales</taxon>
        <taxon>Flavobacteriaceae</taxon>
    </lineage>
</organism>
<dbReference type="OrthoDB" id="8548541at2"/>
<reference evidence="1 2" key="1">
    <citation type="submission" date="2016-11" db="EMBL/GenBank/DDBJ databases">
        <title>Trade-off between light-utilization and light-protection in marine flavobacteria.</title>
        <authorList>
            <person name="Kumagai Y."/>
        </authorList>
    </citation>
    <scope>NUCLEOTIDE SEQUENCE [LARGE SCALE GENOMIC DNA]</scope>
    <source>
        <strain evidence="1 2">ATCC 700397</strain>
    </source>
</reference>
<keyword evidence="2" id="KW-1185">Reference proteome</keyword>
<evidence type="ECO:0000313" key="1">
    <source>
        <dbReference type="EMBL" id="PQB07257.1"/>
    </source>
</evidence>
<sequence>MQLPNFYYVMVLINKDNELVQYPYYVINDEFYEKLKTHIILYVIKVVDKKIKSYEKTPIKNINSGYIPPRKFEPDDKIWRYMDLYKFEDLVQTSALYMSRIDMFTDNLEGISPESCKNSILSESRLDDEEMEQQLELFNERTSINRKNGFVCCWHLNKSLNPTMWQEYGKDNSDSVAIETTTGQLRKSFTSTTLPLIYEYIRYFDEPFFNQETYWFPSLFKRREFEYEQEFRCAIYAANLYGAKFTRLNLNLEHLITKIHLHPNAKIEQVNKIKKMLNDKNLKIAIEINKN</sequence>
<gene>
    <name evidence="1" type="ORF">BST83_08890</name>
</gene>
<evidence type="ECO:0008006" key="3">
    <source>
        <dbReference type="Google" id="ProtNLM"/>
    </source>
</evidence>
<dbReference type="RefSeq" id="WP_104809489.1">
    <property type="nucleotide sequence ID" value="NZ_MQUA01000013.1"/>
</dbReference>
<dbReference type="AlphaFoldDB" id="A0A2S7KX91"/>
<name>A0A2S7KX91_9FLAO</name>
<evidence type="ECO:0000313" key="2">
    <source>
        <dbReference type="Proteomes" id="UP000239522"/>
    </source>
</evidence>
<accession>A0A2S7KX91</accession>
<protein>
    <recommendedName>
        <fullName evidence="3">DUF2971 domain-containing protein</fullName>
    </recommendedName>
</protein>
<comment type="caution">
    <text evidence="1">The sequence shown here is derived from an EMBL/GenBank/DDBJ whole genome shotgun (WGS) entry which is preliminary data.</text>
</comment>
<dbReference type="Proteomes" id="UP000239522">
    <property type="component" value="Unassembled WGS sequence"/>
</dbReference>
<dbReference type="EMBL" id="MQUA01000013">
    <property type="protein sequence ID" value="PQB07257.1"/>
    <property type="molecule type" value="Genomic_DNA"/>
</dbReference>